<evidence type="ECO:0000256" key="1">
    <source>
        <dbReference type="SAM" id="MobiDB-lite"/>
    </source>
</evidence>
<name>A0AA40FSK5_9HYME</name>
<evidence type="ECO:0000313" key="2">
    <source>
        <dbReference type="EMBL" id="KAK1124191.1"/>
    </source>
</evidence>
<sequence length="102" mass="11799">MSDDDERVTDSDQEWSRKDQWEDDSERDTEGEEAADSCELAPHSAMSVGAGRVDSPSPQDIRLLHDLVEDLAKEQEEKIRPRAEQVSHFLHPENLLLRTFHW</sequence>
<evidence type="ECO:0000313" key="3">
    <source>
        <dbReference type="Proteomes" id="UP001177670"/>
    </source>
</evidence>
<gene>
    <name evidence="2" type="ORF">K0M31_006566</name>
</gene>
<protein>
    <submittedName>
        <fullName evidence="2">Uncharacterized protein</fullName>
    </submittedName>
</protein>
<feature type="region of interest" description="Disordered" evidence="1">
    <location>
        <begin position="1"/>
        <end position="58"/>
    </location>
</feature>
<proteinExistence type="predicted"/>
<dbReference type="AlphaFoldDB" id="A0AA40FSK5"/>
<comment type="caution">
    <text evidence="2">The sequence shown here is derived from an EMBL/GenBank/DDBJ whole genome shotgun (WGS) entry which is preliminary data.</text>
</comment>
<organism evidence="2 3">
    <name type="scientific">Melipona bicolor</name>
    <dbReference type="NCBI Taxonomy" id="60889"/>
    <lineage>
        <taxon>Eukaryota</taxon>
        <taxon>Metazoa</taxon>
        <taxon>Ecdysozoa</taxon>
        <taxon>Arthropoda</taxon>
        <taxon>Hexapoda</taxon>
        <taxon>Insecta</taxon>
        <taxon>Pterygota</taxon>
        <taxon>Neoptera</taxon>
        <taxon>Endopterygota</taxon>
        <taxon>Hymenoptera</taxon>
        <taxon>Apocrita</taxon>
        <taxon>Aculeata</taxon>
        <taxon>Apoidea</taxon>
        <taxon>Anthophila</taxon>
        <taxon>Apidae</taxon>
        <taxon>Melipona</taxon>
    </lineage>
</organism>
<reference evidence="2" key="1">
    <citation type="submission" date="2021-10" db="EMBL/GenBank/DDBJ databases">
        <title>Melipona bicolor Genome sequencing and assembly.</title>
        <authorList>
            <person name="Araujo N.S."/>
            <person name="Arias M.C."/>
        </authorList>
    </citation>
    <scope>NUCLEOTIDE SEQUENCE</scope>
    <source>
        <strain evidence="2">USP_2M_L1-L4_2017</strain>
        <tissue evidence="2">Whole body</tissue>
    </source>
</reference>
<feature type="compositionally biased region" description="Acidic residues" evidence="1">
    <location>
        <begin position="21"/>
        <end position="36"/>
    </location>
</feature>
<dbReference type="Proteomes" id="UP001177670">
    <property type="component" value="Unassembled WGS sequence"/>
</dbReference>
<keyword evidence="3" id="KW-1185">Reference proteome</keyword>
<feature type="compositionally biased region" description="Basic and acidic residues" evidence="1">
    <location>
        <begin position="8"/>
        <end position="20"/>
    </location>
</feature>
<accession>A0AA40FSK5</accession>
<dbReference type="EMBL" id="JAHYIQ010000018">
    <property type="protein sequence ID" value="KAK1124191.1"/>
    <property type="molecule type" value="Genomic_DNA"/>
</dbReference>